<evidence type="ECO:0000259" key="2">
    <source>
        <dbReference type="PROSITE" id="PS51733"/>
    </source>
</evidence>
<dbReference type="Gene3D" id="3.30.930.10">
    <property type="entry name" value="Bira Bifunctional Protein, Domain 2"/>
    <property type="match status" value="1"/>
</dbReference>
<dbReference type="InterPro" id="IPR004408">
    <property type="entry name" value="Biotin_CoA_COase_ligase"/>
</dbReference>
<keyword evidence="4" id="KW-1185">Reference proteome</keyword>
<dbReference type="AlphaFoldDB" id="A0A923IW62"/>
<reference evidence="3" key="1">
    <citation type="submission" date="2020-08" db="EMBL/GenBank/DDBJ databases">
        <title>Sequencing the genomes of 1000 actinobacteria strains.</title>
        <authorList>
            <person name="Klenk H.-P."/>
        </authorList>
    </citation>
    <scope>NUCLEOTIDE SEQUENCE</scope>
    <source>
        <strain evidence="3">DSM 10695</strain>
    </source>
</reference>
<feature type="domain" description="BPL/LPL catalytic" evidence="2">
    <location>
        <begin position="8"/>
        <end position="186"/>
    </location>
</feature>
<dbReference type="GO" id="GO:0005737">
    <property type="term" value="C:cytoplasm"/>
    <property type="evidence" value="ECO:0007669"/>
    <property type="project" value="TreeGrafter"/>
</dbReference>
<dbReference type="GO" id="GO:0004077">
    <property type="term" value="F:biotin--[biotin carboxyl-carrier protein] ligase activity"/>
    <property type="evidence" value="ECO:0007669"/>
    <property type="project" value="UniProtKB-EC"/>
</dbReference>
<protein>
    <submittedName>
        <fullName evidence="3">BirA family biotin operon repressor/biotin-[acetyl-CoA-carboxylase] ligase</fullName>
        <ecNumber evidence="3">6.3.4.15</ecNumber>
    </submittedName>
</protein>
<evidence type="ECO:0000313" key="3">
    <source>
        <dbReference type="EMBL" id="MBB6333832.1"/>
    </source>
</evidence>
<evidence type="ECO:0000256" key="1">
    <source>
        <dbReference type="ARBA" id="ARBA00022598"/>
    </source>
</evidence>
<dbReference type="PANTHER" id="PTHR12835">
    <property type="entry name" value="BIOTIN PROTEIN LIGASE"/>
    <property type="match status" value="1"/>
</dbReference>
<comment type="caution">
    <text evidence="3">The sequence shown here is derived from an EMBL/GenBank/DDBJ whole genome shotgun (WGS) entry which is preliminary data.</text>
</comment>
<organism evidence="3 4">
    <name type="scientific">Schaalia hyovaginalis</name>
    <dbReference type="NCBI Taxonomy" id="29316"/>
    <lineage>
        <taxon>Bacteria</taxon>
        <taxon>Bacillati</taxon>
        <taxon>Actinomycetota</taxon>
        <taxon>Actinomycetes</taxon>
        <taxon>Actinomycetales</taxon>
        <taxon>Actinomycetaceae</taxon>
        <taxon>Schaalia</taxon>
    </lineage>
</organism>
<dbReference type="RefSeq" id="WP_184451497.1">
    <property type="nucleotide sequence ID" value="NZ_JACHMK010000001.1"/>
</dbReference>
<dbReference type="PROSITE" id="PS51733">
    <property type="entry name" value="BPL_LPL_CATALYTIC"/>
    <property type="match status" value="1"/>
</dbReference>
<dbReference type="NCBIfam" id="TIGR00121">
    <property type="entry name" value="birA_ligase"/>
    <property type="match status" value="1"/>
</dbReference>
<dbReference type="Proteomes" id="UP000617426">
    <property type="component" value="Unassembled WGS sequence"/>
</dbReference>
<accession>A0A923IW62</accession>
<dbReference type="SUPFAM" id="SSF55681">
    <property type="entry name" value="Class II aaRS and biotin synthetases"/>
    <property type="match status" value="1"/>
</dbReference>
<dbReference type="EC" id="6.3.4.15" evidence="3"/>
<proteinExistence type="predicted"/>
<gene>
    <name evidence="3" type="ORF">HD592_000397</name>
</gene>
<name>A0A923IW62_9ACTO</name>
<evidence type="ECO:0000313" key="4">
    <source>
        <dbReference type="Proteomes" id="UP000617426"/>
    </source>
</evidence>
<sequence>MNTAPDSPAPFALRRFGEVDSALAVLARAEAEERLAPFTTILVDHQNAGRGRSGRRWEDASSSILTAILVESAEHHLTWTPLLAGIAVARALEARGASPLLKWPNDVLIDGRKAAGILCEHLGTDPATGLHRIGVGIGVNLETAPESAGEGAGAVPLLEGETPSEARESILPAIITALARLLAADPSSWHEACASRLLPFGEWTTVRLPGRPPLPILPDGLAADGALLALDARGRRLTITAGDVDLPAPTRGERP</sequence>
<dbReference type="InterPro" id="IPR045864">
    <property type="entry name" value="aa-tRNA-synth_II/BPL/LPL"/>
</dbReference>
<dbReference type="EMBL" id="JACHMK010000001">
    <property type="protein sequence ID" value="MBB6333832.1"/>
    <property type="molecule type" value="Genomic_DNA"/>
</dbReference>
<keyword evidence="1 3" id="KW-0436">Ligase</keyword>
<dbReference type="PANTHER" id="PTHR12835:SF5">
    <property type="entry name" value="BIOTIN--PROTEIN LIGASE"/>
    <property type="match status" value="1"/>
</dbReference>
<dbReference type="Pfam" id="PF03099">
    <property type="entry name" value="BPL_LplA_LipB"/>
    <property type="match status" value="1"/>
</dbReference>
<dbReference type="InterPro" id="IPR004143">
    <property type="entry name" value="BPL_LPL_catalytic"/>
</dbReference>